<dbReference type="InterPro" id="IPR052183">
    <property type="entry name" value="IS_Transposase"/>
</dbReference>
<evidence type="ECO:0000313" key="2">
    <source>
        <dbReference type="Proteomes" id="UP000199013"/>
    </source>
</evidence>
<reference evidence="2" key="1">
    <citation type="submission" date="2016-02" db="EMBL/GenBank/DDBJ databases">
        <authorList>
            <person name="Wibberg D."/>
        </authorList>
    </citation>
    <scope>NUCLEOTIDE SEQUENCE [LARGE SCALE GENOMIC DNA]</scope>
</reference>
<dbReference type="PANTHER" id="PTHR35528:SF3">
    <property type="entry name" value="BLL1675 PROTEIN"/>
    <property type="match status" value="1"/>
</dbReference>
<accession>A0A1C3NUB6</accession>
<dbReference type="EMBL" id="FLUV01000333">
    <property type="protein sequence ID" value="SBW18820.1"/>
    <property type="molecule type" value="Genomic_DNA"/>
</dbReference>
<evidence type="ECO:0000313" key="1">
    <source>
        <dbReference type="EMBL" id="SBW18820.1"/>
    </source>
</evidence>
<dbReference type="PANTHER" id="PTHR35528">
    <property type="entry name" value="BLL1675 PROTEIN"/>
    <property type="match status" value="1"/>
</dbReference>
<gene>
    <name evidence="1" type="ORF">FDG2_0838</name>
</gene>
<evidence type="ECO:0008006" key="3">
    <source>
        <dbReference type="Google" id="ProtNLM"/>
    </source>
</evidence>
<keyword evidence="2" id="KW-1185">Reference proteome</keyword>
<name>A0A1C3NUB6_9ACTN</name>
<organism evidence="1 2">
    <name type="scientific">Candidatus Protofrankia californiensis</name>
    <dbReference type="NCBI Taxonomy" id="1839754"/>
    <lineage>
        <taxon>Bacteria</taxon>
        <taxon>Bacillati</taxon>
        <taxon>Actinomycetota</taxon>
        <taxon>Actinomycetes</taxon>
        <taxon>Frankiales</taxon>
        <taxon>Frankiaceae</taxon>
        <taxon>Protofrankia</taxon>
    </lineage>
</organism>
<dbReference type="Proteomes" id="UP000199013">
    <property type="component" value="Unassembled WGS sequence"/>
</dbReference>
<dbReference type="AlphaFoldDB" id="A0A1C3NUB6"/>
<protein>
    <recommendedName>
        <fullName evidence="3">Transposase</fullName>
    </recommendedName>
</protein>
<sequence>MGPVRRANAQVTARIGVLEPHTVRWYLRYALSYRDVEELLAERGLTVDHVTVYRWVQRFTPLLIDAARPCRHVPGNRWFVDETYVKISGR</sequence>
<proteinExistence type="predicted"/>